<dbReference type="GO" id="GO:0016887">
    <property type="term" value="F:ATP hydrolysis activity"/>
    <property type="evidence" value="ECO:0007669"/>
    <property type="project" value="InterPro"/>
</dbReference>
<dbReference type="FunFam" id="3.40.50.300:FF:000134">
    <property type="entry name" value="Iron-enterobactin ABC transporter ATP-binding protein"/>
    <property type="match status" value="1"/>
</dbReference>
<dbReference type="InterPro" id="IPR027417">
    <property type="entry name" value="P-loop_NTPase"/>
</dbReference>
<keyword evidence="2" id="KW-0547">Nucleotide-binding</keyword>
<name>A0A251XUK1_9MICO</name>
<dbReference type="Pfam" id="PF00005">
    <property type="entry name" value="ABC_tran"/>
    <property type="match status" value="1"/>
</dbReference>
<dbReference type="InterPro" id="IPR003593">
    <property type="entry name" value="AAA+_ATPase"/>
</dbReference>
<dbReference type="Proteomes" id="UP000195106">
    <property type="component" value="Unassembled WGS sequence"/>
</dbReference>
<evidence type="ECO:0000313" key="5">
    <source>
        <dbReference type="EMBL" id="OUE08969.1"/>
    </source>
</evidence>
<dbReference type="InterPro" id="IPR003439">
    <property type="entry name" value="ABC_transporter-like_ATP-bd"/>
</dbReference>
<sequence>MRLAIEDVSVRIGRATPVAEATLEARDGELVGLVGPNGSGKSTLLKALYRALPVAQGRVLLGERDLRGMRARDSARIVAALTQDHGDDGALDVREVVATGLTPHKGALDRDTAEDRDLVDACLARTGATALADRSVRSLSGGERQRVMLAAALAQRPRILVLDEPTNHLDVATQLELLDLVAGLGVTVVVALHDLNLAAAYCDRIHVVQGGRIVAGGTPDEVLQPRLIRDVFGVDAHLGEHPVSGRRHLFFSSPQPTSIPDGRP</sequence>
<dbReference type="SUPFAM" id="SSF52540">
    <property type="entry name" value="P-loop containing nucleoside triphosphate hydrolases"/>
    <property type="match status" value="1"/>
</dbReference>
<dbReference type="Gene3D" id="3.40.50.300">
    <property type="entry name" value="P-loop containing nucleotide triphosphate hydrolases"/>
    <property type="match status" value="1"/>
</dbReference>
<evidence type="ECO:0000259" key="4">
    <source>
        <dbReference type="PROSITE" id="PS50893"/>
    </source>
</evidence>
<keyword evidence="1" id="KW-0813">Transport</keyword>
<dbReference type="PROSITE" id="PS50893">
    <property type="entry name" value="ABC_TRANSPORTER_2"/>
    <property type="match status" value="1"/>
</dbReference>
<dbReference type="CDD" id="cd03214">
    <property type="entry name" value="ABC_Iron-Siderophores_B12_Hemin"/>
    <property type="match status" value="1"/>
</dbReference>
<dbReference type="GO" id="GO:0005524">
    <property type="term" value="F:ATP binding"/>
    <property type="evidence" value="ECO:0007669"/>
    <property type="project" value="UniProtKB-KW"/>
</dbReference>
<evidence type="ECO:0000256" key="3">
    <source>
        <dbReference type="ARBA" id="ARBA00022840"/>
    </source>
</evidence>
<dbReference type="InterPro" id="IPR017871">
    <property type="entry name" value="ABC_transporter-like_CS"/>
</dbReference>
<dbReference type="PROSITE" id="PS00211">
    <property type="entry name" value="ABC_TRANSPORTER_1"/>
    <property type="match status" value="1"/>
</dbReference>
<evidence type="ECO:0000313" key="6">
    <source>
        <dbReference type="Proteomes" id="UP000195106"/>
    </source>
</evidence>
<gene>
    <name evidence="5" type="primary">fhuC</name>
    <name evidence="5" type="ORF">CMsap09_08490</name>
</gene>
<organism evidence="5 6">
    <name type="scientific">Clavibacter michiganensis</name>
    <dbReference type="NCBI Taxonomy" id="28447"/>
    <lineage>
        <taxon>Bacteria</taxon>
        <taxon>Bacillati</taxon>
        <taxon>Actinomycetota</taxon>
        <taxon>Actinomycetes</taxon>
        <taxon>Micrococcales</taxon>
        <taxon>Microbacteriaceae</taxon>
        <taxon>Clavibacter</taxon>
    </lineage>
</organism>
<dbReference type="PANTHER" id="PTHR42794">
    <property type="entry name" value="HEMIN IMPORT ATP-BINDING PROTEIN HMUV"/>
    <property type="match status" value="1"/>
</dbReference>
<reference evidence="5 6" key="1">
    <citation type="submission" date="2016-08" db="EMBL/GenBank/DDBJ databases">
        <title>Genome sequence of Clavibacter michiganensis spp. strain CASJ009.</title>
        <authorList>
            <person name="Thapa S.P."/>
            <person name="Coaker G."/>
        </authorList>
    </citation>
    <scope>NUCLEOTIDE SEQUENCE [LARGE SCALE GENOMIC DNA]</scope>
    <source>
        <strain evidence="5">CASJ009</strain>
    </source>
</reference>
<accession>A0A251XUK1</accession>
<dbReference type="SMART" id="SM00382">
    <property type="entry name" value="AAA"/>
    <property type="match status" value="1"/>
</dbReference>
<comment type="caution">
    <text evidence="5">The sequence shown here is derived from an EMBL/GenBank/DDBJ whole genome shotgun (WGS) entry which is preliminary data.</text>
</comment>
<dbReference type="AlphaFoldDB" id="A0A251XUK1"/>
<keyword evidence="3 5" id="KW-0067">ATP-binding</keyword>
<protein>
    <submittedName>
        <fullName evidence="5">Iron(3+)-hydroxamate import ATP-binding protein FhuC</fullName>
    </submittedName>
</protein>
<evidence type="ECO:0000256" key="2">
    <source>
        <dbReference type="ARBA" id="ARBA00022741"/>
    </source>
</evidence>
<dbReference type="PANTHER" id="PTHR42794:SF2">
    <property type="entry name" value="ABC TRANSPORTER ATP-BINDING PROTEIN"/>
    <property type="match status" value="1"/>
</dbReference>
<proteinExistence type="predicted"/>
<dbReference type="EMBL" id="MDHJ01000001">
    <property type="protein sequence ID" value="OUE08969.1"/>
    <property type="molecule type" value="Genomic_DNA"/>
</dbReference>
<feature type="domain" description="ABC transporter" evidence="4">
    <location>
        <begin position="3"/>
        <end position="235"/>
    </location>
</feature>
<evidence type="ECO:0000256" key="1">
    <source>
        <dbReference type="ARBA" id="ARBA00022448"/>
    </source>
</evidence>